<evidence type="ECO:0000313" key="1">
    <source>
        <dbReference type="EMBL" id="MDO3676718.1"/>
    </source>
</evidence>
<reference evidence="1" key="1">
    <citation type="submission" date="2023-07" db="EMBL/GenBank/DDBJ databases">
        <authorList>
            <person name="Aktuganov G."/>
            <person name="Boyko T."/>
            <person name="Delegan Y."/>
            <person name="Galimzianova N."/>
            <person name="Gilvanova E."/>
            <person name="Korobov V."/>
            <person name="Kuzmina L."/>
            <person name="Melentiev A."/>
            <person name="Milman P."/>
            <person name="Ryabova A."/>
            <person name="Stupak E."/>
            <person name="Yasakov T."/>
            <person name="Zharikova N."/>
            <person name="Zhurenko E."/>
        </authorList>
    </citation>
    <scope>NUCLEOTIDE SEQUENCE</scope>
    <source>
        <strain evidence="1">IB-739</strain>
    </source>
</reference>
<proteinExistence type="predicted"/>
<evidence type="ECO:0000313" key="2">
    <source>
        <dbReference type="Proteomes" id="UP001168883"/>
    </source>
</evidence>
<name>A0ABT8V5K5_9BACL</name>
<keyword evidence="2" id="KW-1185">Reference proteome</keyword>
<protein>
    <submittedName>
        <fullName evidence="1">Uncharacterized protein</fullName>
    </submittedName>
</protein>
<dbReference type="EMBL" id="JAUMKJ010000007">
    <property type="protein sequence ID" value="MDO3676718.1"/>
    <property type="molecule type" value="Genomic_DNA"/>
</dbReference>
<gene>
    <name evidence="1" type="ORF">Q3C12_06860</name>
</gene>
<accession>A0ABT8V5K5</accession>
<dbReference type="RefSeq" id="WP_302877724.1">
    <property type="nucleotide sequence ID" value="NZ_JAUMKJ010000007.1"/>
</dbReference>
<dbReference type="Proteomes" id="UP001168883">
    <property type="component" value="Unassembled WGS sequence"/>
</dbReference>
<organism evidence="1 2">
    <name type="scientific">Paenibacillus ehimensis</name>
    <dbReference type="NCBI Taxonomy" id="79264"/>
    <lineage>
        <taxon>Bacteria</taxon>
        <taxon>Bacillati</taxon>
        <taxon>Bacillota</taxon>
        <taxon>Bacilli</taxon>
        <taxon>Bacillales</taxon>
        <taxon>Paenibacillaceae</taxon>
        <taxon>Paenibacillus</taxon>
    </lineage>
</organism>
<sequence>MNFGKDQFDSLKHFLGIRVAEESQFGGIDYFLPLFEKMRSDSSIVIIKVDGEREENIYTVLVSGNPLGVEGSIRKDASSLVDAISYVTIEYAKRVWGWSDVE</sequence>
<comment type="caution">
    <text evidence="1">The sequence shown here is derived from an EMBL/GenBank/DDBJ whole genome shotgun (WGS) entry which is preliminary data.</text>
</comment>